<organism evidence="1 2">
    <name type="scientific">Polyporus arcularius HHB13444</name>
    <dbReference type="NCBI Taxonomy" id="1314778"/>
    <lineage>
        <taxon>Eukaryota</taxon>
        <taxon>Fungi</taxon>
        <taxon>Dikarya</taxon>
        <taxon>Basidiomycota</taxon>
        <taxon>Agaricomycotina</taxon>
        <taxon>Agaricomycetes</taxon>
        <taxon>Polyporales</taxon>
        <taxon>Polyporaceae</taxon>
        <taxon>Polyporus</taxon>
    </lineage>
</organism>
<sequence length="216" mass="24005">MIDTSQIGNFTRYWDLGRVCRNGQSIAFHPILGLVWNTELKVQWTTRDETWVPYRDVKHLQVLSESFEALVVCVERDIQQLNYSPYVGSMTLWVAPLTFHLGTGVSRVFDGNLDKPLFVKAHTWETLQWATGKSFECHSSSPRFLNTSTTAAALSSAYANGATTAAVAPQPSELESTCVGEKAQAVYSAISCTGVVGLIHKPWRADVRVPVLRFPL</sequence>
<evidence type="ECO:0000313" key="2">
    <source>
        <dbReference type="Proteomes" id="UP000308197"/>
    </source>
</evidence>
<dbReference type="InParanoid" id="A0A5C3NRI4"/>
<dbReference type="AlphaFoldDB" id="A0A5C3NRI4"/>
<dbReference type="EMBL" id="ML211917">
    <property type="protein sequence ID" value="TFK79841.1"/>
    <property type="molecule type" value="Genomic_DNA"/>
</dbReference>
<proteinExistence type="predicted"/>
<name>A0A5C3NRI4_9APHY</name>
<protein>
    <submittedName>
        <fullName evidence="1">Uncharacterized protein</fullName>
    </submittedName>
</protein>
<keyword evidence="2" id="KW-1185">Reference proteome</keyword>
<reference evidence="1 2" key="1">
    <citation type="journal article" date="2019" name="Nat. Ecol. Evol.">
        <title>Megaphylogeny resolves global patterns of mushroom evolution.</title>
        <authorList>
            <person name="Varga T."/>
            <person name="Krizsan K."/>
            <person name="Foldi C."/>
            <person name="Dima B."/>
            <person name="Sanchez-Garcia M."/>
            <person name="Sanchez-Ramirez S."/>
            <person name="Szollosi G.J."/>
            <person name="Szarkandi J.G."/>
            <person name="Papp V."/>
            <person name="Albert L."/>
            <person name="Andreopoulos W."/>
            <person name="Angelini C."/>
            <person name="Antonin V."/>
            <person name="Barry K.W."/>
            <person name="Bougher N.L."/>
            <person name="Buchanan P."/>
            <person name="Buyck B."/>
            <person name="Bense V."/>
            <person name="Catcheside P."/>
            <person name="Chovatia M."/>
            <person name="Cooper J."/>
            <person name="Damon W."/>
            <person name="Desjardin D."/>
            <person name="Finy P."/>
            <person name="Geml J."/>
            <person name="Haridas S."/>
            <person name="Hughes K."/>
            <person name="Justo A."/>
            <person name="Karasinski D."/>
            <person name="Kautmanova I."/>
            <person name="Kiss B."/>
            <person name="Kocsube S."/>
            <person name="Kotiranta H."/>
            <person name="LaButti K.M."/>
            <person name="Lechner B.E."/>
            <person name="Liimatainen K."/>
            <person name="Lipzen A."/>
            <person name="Lukacs Z."/>
            <person name="Mihaltcheva S."/>
            <person name="Morgado L.N."/>
            <person name="Niskanen T."/>
            <person name="Noordeloos M.E."/>
            <person name="Ohm R.A."/>
            <person name="Ortiz-Santana B."/>
            <person name="Ovrebo C."/>
            <person name="Racz N."/>
            <person name="Riley R."/>
            <person name="Savchenko A."/>
            <person name="Shiryaev A."/>
            <person name="Soop K."/>
            <person name="Spirin V."/>
            <person name="Szebenyi C."/>
            <person name="Tomsovsky M."/>
            <person name="Tulloss R.E."/>
            <person name="Uehling J."/>
            <person name="Grigoriev I.V."/>
            <person name="Vagvolgyi C."/>
            <person name="Papp T."/>
            <person name="Martin F.M."/>
            <person name="Miettinen O."/>
            <person name="Hibbett D.S."/>
            <person name="Nagy L.G."/>
        </authorList>
    </citation>
    <scope>NUCLEOTIDE SEQUENCE [LARGE SCALE GENOMIC DNA]</scope>
    <source>
        <strain evidence="1 2">HHB13444</strain>
    </source>
</reference>
<accession>A0A5C3NRI4</accession>
<evidence type="ECO:0000313" key="1">
    <source>
        <dbReference type="EMBL" id="TFK79841.1"/>
    </source>
</evidence>
<dbReference type="Proteomes" id="UP000308197">
    <property type="component" value="Unassembled WGS sequence"/>
</dbReference>
<gene>
    <name evidence="1" type="ORF">K466DRAFT_570001</name>
</gene>